<organism evidence="1 2">
    <name type="scientific">Halarchaeum nitratireducens</name>
    <dbReference type="NCBI Taxonomy" id="489913"/>
    <lineage>
        <taxon>Archaea</taxon>
        <taxon>Methanobacteriati</taxon>
        <taxon>Methanobacteriota</taxon>
        <taxon>Stenosarchaea group</taxon>
        <taxon>Halobacteria</taxon>
        <taxon>Halobacteriales</taxon>
        <taxon>Halobacteriaceae</taxon>
    </lineage>
</organism>
<accession>A0A830GBK0</accession>
<proteinExistence type="predicted"/>
<dbReference type="GO" id="GO:0004357">
    <property type="term" value="F:glutamate-cysteine ligase activity"/>
    <property type="evidence" value="ECO:0007669"/>
    <property type="project" value="InterPro"/>
</dbReference>
<keyword evidence="2" id="KW-1185">Reference proteome</keyword>
<evidence type="ECO:0008006" key="3">
    <source>
        <dbReference type="Google" id="ProtNLM"/>
    </source>
</evidence>
<dbReference type="Gene3D" id="3.30.590.20">
    <property type="match status" value="1"/>
</dbReference>
<dbReference type="Pfam" id="PF04107">
    <property type="entry name" value="GCS2"/>
    <property type="match status" value="1"/>
</dbReference>
<sequence length="369" mass="41903">MSTANEPIRRSIEVEYWVVDDDGRLVEPDDLVDAAPGVEREFVEPLLEVKTTPHATTADLREELYDRVGRVVRRGEERGKRLVPLATPIHQEEIAEHAGERTRVQNLVVGDDFEYVRHCAGTHVHVEQLPERTIEQLNTFVALDPALALCNSAPYFRGQRLAAGARSKLYRRLAYADVPHQGWLWPYVEDRAEWRRRLERRYEDFVHAAADAGVDRRVVERCFDPESVVWTPVQLRSEFGTVEWRSPDATRLDDVVRLADRLAAVTERVRDVEVSIEGDAGRVGGEEIVLPEFDVVLGYVDAAIEDGLDSTAVTSYLERMGFDVEAYEPTTHEMDDRGPVSRADARDLRLEHAARLADEVRREVALGDD</sequence>
<dbReference type="RefSeq" id="WP_188878113.1">
    <property type="nucleotide sequence ID" value="NZ_BMOQ01000004.1"/>
</dbReference>
<dbReference type="OrthoDB" id="156252at2157"/>
<gene>
    <name evidence="1" type="ORF">GCM10009021_15040</name>
</gene>
<dbReference type="InterPro" id="IPR014746">
    <property type="entry name" value="Gln_synth/guanido_kin_cat_dom"/>
</dbReference>
<dbReference type="Proteomes" id="UP000608850">
    <property type="component" value="Unassembled WGS sequence"/>
</dbReference>
<dbReference type="InterPro" id="IPR050141">
    <property type="entry name" value="GCL_type2/YbdK_subfam"/>
</dbReference>
<dbReference type="GO" id="GO:0042398">
    <property type="term" value="P:modified amino acid biosynthetic process"/>
    <property type="evidence" value="ECO:0007669"/>
    <property type="project" value="InterPro"/>
</dbReference>
<reference evidence="1 2" key="1">
    <citation type="journal article" date="2019" name="Int. J. Syst. Evol. Microbiol.">
        <title>The Global Catalogue of Microorganisms (GCM) 10K type strain sequencing project: providing services to taxonomists for standard genome sequencing and annotation.</title>
        <authorList>
            <consortium name="The Broad Institute Genomics Platform"/>
            <consortium name="The Broad Institute Genome Sequencing Center for Infectious Disease"/>
            <person name="Wu L."/>
            <person name="Ma J."/>
        </authorList>
    </citation>
    <scope>NUCLEOTIDE SEQUENCE [LARGE SCALE GENOMIC DNA]</scope>
    <source>
        <strain evidence="1 2">JCM 16331</strain>
    </source>
</reference>
<evidence type="ECO:0000313" key="2">
    <source>
        <dbReference type="Proteomes" id="UP000608850"/>
    </source>
</evidence>
<dbReference type="InterPro" id="IPR006336">
    <property type="entry name" value="GCS2"/>
</dbReference>
<protein>
    <recommendedName>
        <fullName evidence="3">Glutamate--cysteine ligase</fullName>
    </recommendedName>
</protein>
<dbReference type="PANTHER" id="PTHR36510">
    <property type="entry name" value="GLUTAMATE--CYSTEINE LIGASE 2-RELATED"/>
    <property type="match status" value="1"/>
</dbReference>
<dbReference type="EMBL" id="BMOQ01000004">
    <property type="protein sequence ID" value="GGN15660.1"/>
    <property type="molecule type" value="Genomic_DNA"/>
</dbReference>
<comment type="caution">
    <text evidence="1">The sequence shown here is derived from an EMBL/GenBank/DDBJ whole genome shotgun (WGS) entry which is preliminary data.</text>
</comment>
<name>A0A830GBK0_9EURY</name>
<dbReference type="AlphaFoldDB" id="A0A830GBK0"/>
<dbReference type="SUPFAM" id="SSF55931">
    <property type="entry name" value="Glutamine synthetase/guanido kinase"/>
    <property type="match status" value="1"/>
</dbReference>
<dbReference type="PANTHER" id="PTHR36510:SF1">
    <property type="entry name" value="GLUTAMATE--CYSTEINE LIGASE 2-RELATED"/>
    <property type="match status" value="1"/>
</dbReference>
<evidence type="ECO:0000313" key="1">
    <source>
        <dbReference type="EMBL" id="GGN15660.1"/>
    </source>
</evidence>